<sequence length="274" mass="30888">MSLNKYVAFAAKSFSMPDICLRLRKLIDDPRSNAADIARLICIDPSLTAKVLRLANSSLFRFPSEVESIEKAVNIIGGEALYNLVVAETTNSAFSCFNSELVALDEHWYKSVYCGMVAKSLARHLQLRGSGRFFVMGILLNLSELVVAKCSPQEYLVYRDKESSMPTHERQREHFGFTFSYCSGTILSNWKLPLVIYYPVMNVDDKKKQLIDVDVGLLALASRITELRHDKKYNNEIELFCKEIPNSVNADMDAIANAITFAEKETAKVSQLIH</sequence>
<keyword evidence="3" id="KW-1185">Reference proteome</keyword>
<proteinExistence type="predicted"/>
<dbReference type="AlphaFoldDB" id="A0A7X5LJJ8"/>
<evidence type="ECO:0000313" key="2">
    <source>
        <dbReference type="EMBL" id="NDV90154.1"/>
    </source>
</evidence>
<dbReference type="Gene3D" id="1.10.3210.10">
    <property type="entry name" value="Hypothetical protein af1432"/>
    <property type="match status" value="1"/>
</dbReference>
<dbReference type="SUPFAM" id="SSF109604">
    <property type="entry name" value="HD-domain/PDEase-like"/>
    <property type="match status" value="1"/>
</dbReference>
<protein>
    <submittedName>
        <fullName evidence="2">HDOD domain-containing protein</fullName>
    </submittedName>
</protein>
<dbReference type="InterPro" id="IPR013976">
    <property type="entry name" value="HDOD"/>
</dbReference>
<accession>A0A7X5LJJ8</accession>
<dbReference type="PANTHER" id="PTHR33525">
    <property type="match status" value="1"/>
</dbReference>
<evidence type="ECO:0000313" key="3">
    <source>
        <dbReference type="Proteomes" id="UP000470213"/>
    </source>
</evidence>
<dbReference type="InterPro" id="IPR052340">
    <property type="entry name" value="RNase_Y/CdgJ"/>
</dbReference>
<name>A0A7X5LJJ8_9ALTE</name>
<gene>
    <name evidence="2" type="ORF">GTH32_02970</name>
</gene>
<dbReference type="Proteomes" id="UP000470213">
    <property type="component" value="Unassembled WGS sequence"/>
</dbReference>
<reference evidence="2 3" key="1">
    <citation type="submission" date="2020-01" db="EMBL/GenBank/DDBJ databases">
        <authorList>
            <person name="Chen J."/>
            <person name="Zhu S."/>
            <person name="Yang J."/>
        </authorList>
    </citation>
    <scope>NUCLEOTIDE SEQUENCE [LARGE SCALE GENOMIC DNA]</scope>
    <source>
        <strain evidence="2 3">345S023</strain>
    </source>
</reference>
<dbReference type="Pfam" id="PF08668">
    <property type="entry name" value="HDOD"/>
    <property type="match status" value="1"/>
</dbReference>
<dbReference type="PANTHER" id="PTHR33525:SF3">
    <property type="entry name" value="RIBONUCLEASE Y"/>
    <property type="match status" value="1"/>
</dbReference>
<organism evidence="2 3">
    <name type="scientific">Alteromonas profundi</name>
    <dbReference type="NCBI Taxonomy" id="2696062"/>
    <lineage>
        <taxon>Bacteria</taxon>
        <taxon>Pseudomonadati</taxon>
        <taxon>Pseudomonadota</taxon>
        <taxon>Gammaproteobacteria</taxon>
        <taxon>Alteromonadales</taxon>
        <taxon>Alteromonadaceae</taxon>
        <taxon>Alteromonas/Salinimonas group</taxon>
        <taxon>Alteromonas</taxon>
    </lineage>
</organism>
<feature type="domain" description="HDOD" evidence="1">
    <location>
        <begin position="13"/>
        <end position="206"/>
    </location>
</feature>
<dbReference type="EMBL" id="JAAAWN010000003">
    <property type="protein sequence ID" value="NDV90154.1"/>
    <property type="molecule type" value="Genomic_DNA"/>
</dbReference>
<evidence type="ECO:0000259" key="1">
    <source>
        <dbReference type="PROSITE" id="PS51833"/>
    </source>
</evidence>
<comment type="caution">
    <text evidence="2">The sequence shown here is derived from an EMBL/GenBank/DDBJ whole genome shotgun (WGS) entry which is preliminary data.</text>
</comment>
<dbReference type="PROSITE" id="PS51833">
    <property type="entry name" value="HDOD"/>
    <property type="match status" value="1"/>
</dbReference>